<evidence type="ECO:0000256" key="9">
    <source>
        <dbReference type="ARBA" id="ARBA00049883"/>
    </source>
</evidence>
<evidence type="ECO:0000256" key="5">
    <source>
        <dbReference type="ARBA" id="ARBA00022741"/>
    </source>
</evidence>
<evidence type="ECO:0000256" key="6">
    <source>
        <dbReference type="ARBA" id="ARBA00022840"/>
    </source>
</evidence>
<protein>
    <recommendedName>
        <fullName evidence="12">tRNA(Met) cytidine acetyltransferase TmcA</fullName>
        <ecNumber evidence="12">2.3.1.193</ecNumber>
    </recommendedName>
</protein>
<dbReference type="InterPro" id="IPR000182">
    <property type="entry name" value="GNAT_dom"/>
</dbReference>
<evidence type="ECO:0000256" key="7">
    <source>
        <dbReference type="ARBA" id="ARBA00022884"/>
    </source>
</evidence>
<keyword evidence="5 12" id="KW-0547">Nucleotide-binding</keyword>
<name>A0A3R9PDV3_9CREN</name>
<sequence length="733" mass="82488">MLSLTGRVKLDPRLIVEEAMNTGERRLIVISGNDSPEVASEIAKIWLSKREGRLLIATHMGINLDRIPFDDATSIDFDQTEEVLGGTWDILIADISHQFRANDIGRLIEVVRGGGLAILTIPPAEEWINSMTEFQRRFMVPPFESRGVRQLFKSRFLSSIGKRGTFLLGEEVRGELCGRVSKDRAPIERTGDPLFDLCATRDQQRVLRSILDAFKERKRAFILTANRGRGKSAVIGIALSLIMNRSKIRSAVVTSPSIEGVQTIFNFLMRGLDAQGVNYEPLIREGRIIALRFKGKDVFYLTPESAAEVEVSLKVVDEAASIPVTTLFKFLSGGFTIFSSTIHGYEGAGRGFSLRFLGRLRKSGIPHAEERMDEPIRYPPDDPVERWLYDFLLLDAEPGEPPKNLEATYREISLDSISEEYLRKFYGIYILAHYRNRPNDLATLLDAPHHFARSLEAEGEPIVSIHLAEEGGLPNSLLEDMVRGMRDLPGHMIASRIVLHYSFKSFGRLRGWRIVRIATHPELQGMGFGTRALAEVEREARGKSVDWLGAGFGATEDLLRFWVRSGYHPVHISPSRNTVTGEYSVLVLKPLSEEASKLTEEVLKEFKRRVLASLHDVYFSLNPMVARLLLKSKLDGGKAKLSTSQRSRLLGYVKGSYVYELASDAVHEVVRSYFWQGKDCLTPREEAILVAKVLQGKPWETLKSRFGVKEPYELLREIVSNLLSCLDGLRDEA</sequence>
<keyword evidence="8 12" id="KW-0012">Acyltransferase</keyword>
<evidence type="ECO:0000256" key="12">
    <source>
        <dbReference type="HAMAP-Rule" id="MF_01886"/>
    </source>
</evidence>
<keyword evidence="3 12" id="KW-0808">Transferase</keyword>
<dbReference type="HAMAP" id="MF_01886">
    <property type="entry name" value="tRNA_acetyltr_TmcA"/>
    <property type="match status" value="1"/>
</dbReference>
<dbReference type="GO" id="GO:1990883">
    <property type="term" value="F:18S rRNA cytidine N-acetyltransferase activity"/>
    <property type="evidence" value="ECO:0007669"/>
    <property type="project" value="TreeGrafter"/>
</dbReference>
<feature type="binding site" evidence="12">
    <location>
        <begin position="517"/>
        <end position="519"/>
    </location>
    <ligand>
        <name>acetyl-CoA</name>
        <dbReference type="ChEBI" id="CHEBI:57288"/>
    </ligand>
</feature>
<evidence type="ECO:0000256" key="11">
    <source>
        <dbReference type="ARBA" id="ARBA00049914"/>
    </source>
</evidence>
<feature type="binding site" evidence="12">
    <location>
        <position position="377"/>
    </location>
    <ligand>
        <name>ATP</name>
        <dbReference type="ChEBI" id="CHEBI:30616"/>
    </ligand>
</feature>
<dbReference type="Pfam" id="PF05127">
    <property type="entry name" value="NAT10_TcmA_helicase"/>
    <property type="match status" value="1"/>
</dbReference>
<keyword evidence="2 12" id="KW-0820">tRNA-binding</keyword>
<comment type="catalytic activity">
    <reaction evidence="9">
        <text>a cytidine in tRNA + acetyl-CoA + ATP + H2O = an N(4)-acetylcytidine in tRNA + ADP + phosphate + CoA + H(+)</text>
        <dbReference type="Rhea" id="RHEA:53876"/>
        <dbReference type="Rhea" id="RHEA-COMP:13670"/>
        <dbReference type="Rhea" id="RHEA-COMP:13671"/>
        <dbReference type="ChEBI" id="CHEBI:15377"/>
        <dbReference type="ChEBI" id="CHEBI:15378"/>
        <dbReference type="ChEBI" id="CHEBI:30616"/>
        <dbReference type="ChEBI" id="CHEBI:43474"/>
        <dbReference type="ChEBI" id="CHEBI:57287"/>
        <dbReference type="ChEBI" id="CHEBI:57288"/>
        <dbReference type="ChEBI" id="CHEBI:74900"/>
        <dbReference type="ChEBI" id="CHEBI:82748"/>
        <dbReference type="ChEBI" id="CHEBI:456216"/>
    </reaction>
</comment>
<dbReference type="Pfam" id="PF13718">
    <property type="entry name" value="GNAT_acetyltr_2"/>
    <property type="match status" value="2"/>
</dbReference>
<dbReference type="GO" id="GO:1904812">
    <property type="term" value="P:rRNA acetylation involved in maturation of SSU-rRNA"/>
    <property type="evidence" value="ECO:0007669"/>
    <property type="project" value="TreeGrafter"/>
</dbReference>
<evidence type="ECO:0000256" key="2">
    <source>
        <dbReference type="ARBA" id="ARBA00022555"/>
    </source>
</evidence>
<reference evidence="14 15" key="1">
    <citation type="submission" date="2018-10" db="EMBL/GenBank/DDBJ databases">
        <title>Co-occurring genomic capacity for anaerobic methane metabolism and dissimilatory sulfite reduction discovered in the Korarchaeota.</title>
        <authorList>
            <person name="Mckay L.J."/>
            <person name="Dlakic M."/>
            <person name="Fields M.W."/>
            <person name="Delmont T.O."/>
            <person name="Eren A.M."/>
            <person name="Jay Z.J."/>
            <person name="Klingelsmith K.B."/>
            <person name="Rusch D.B."/>
            <person name="Inskeep W.P."/>
        </authorList>
    </citation>
    <scope>NUCLEOTIDE SEQUENCE [LARGE SCALE GENOMIC DNA]</scope>
    <source>
        <strain evidence="14 15">WS</strain>
    </source>
</reference>
<comment type="catalytic activity">
    <reaction evidence="10">
        <text>a cytidine in RNA + acetyl-CoA + ATP + H2O = an N(4)-acetylcytidine in RNA + ADP + phosphate + CoA + H(+)</text>
        <dbReference type="Rhea" id="RHEA:82211"/>
        <dbReference type="Rhea" id="RHEA-COMP:15704"/>
        <dbReference type="Rhea" id="RHEA-COMP:19834"/>
        <dbReference type="ChEBI" id="CHEBI:15377"/>
        <dbReference type="ChEBI" id="CHEBI:15378"/>
        <dbReference type="ChEBI" id="CHEBI:30616"/>
        <dbReference type="ChEBI" id="CHEBI:43474"/>
        <dbReference type="ChEBI" id="CHEBI:57287"/>
        <dbReference type="ChEBI" id="CHEBI:57288"/>
        <dbReference type="ChEBI" id="CHEBI:74900"/>
        <dbReference type="ChEBI" id="CHEBI:82748"/>
        <dbReference type="ChEBI" id="CHEBI:456216"/>
    </reaction>
</comment>
<evidence type="ECO:0000313" key="15">
    <source>
        <dbReference type="Proteomes" id="UP000278149"/>
    </source>
</evidence>
<dbReference type="PROSITE" id="PS51186">
    <property type="entry name" value="GNAT"/>
    <property type="match status" value="1"/>
</dbReference>
<dbReference type="InterPro" id="IPR032672">
    <property type="entry name" value="TmcA/NAT10/Kre33"/>
</dbReference>
<comment type="catalytic activity">
    <reaction evidence="12">
        <text>cytidine(34) in elongator tRNA(Met) + acetyl-CoA + ATP + H2O = N(4)-acetylcytidine(34) in elongator tRNA(Met) + ADP + phosphate + CoA + H(+)</text>
        <dbReference type="Rhea" id="RHEA:43788"/>
        <dbReference type="Rhea" id="RHEA-COMP:10693"/>
        <dbReference type="Rhea" id="RHEA-COMP:10694"/>
        <dbReference type="ChEBI" id="CHEBI:15377"/>
        <dbReference type="ChEBI" id="CHEBI:15378"/>
        <dbReference type="ChEBI" id="CHEBI:30616"/>
        <dbReference type="ChEBI" id="CHEBI:43474"/>
        <dbReference type="ChEBI" id="CHEBI:57287"/>
        <dbReference type="ChEBI" id="CHEBI:57288"/>
        <dbReference type="ChEBI" id="CHEBI:74900"/>
        <dbReference type="ChEBI" id="CHEBI:82748"/>
        <dbReference type="ChEBI" id="CHEBI:456216"/>
        <dbReference type="EC" id="2.3.1.193"/>
    </reaction>
</comment>
<dbReference type="InterPro" id="IPR024914">
    <property type="entry name" value="tRNA_acetyltr_TmcA"/>
</dbReference>
<keyword evidence="6 12" id="KW-0067">ATP-binding</keyword>
<dbReference type="Gene3D" id="3.40.630.30">
    <property type="match status" value="1"/>
</dbReference>
<dbReference type="Gene3D" id="3.40.50.11040">
    <property type="match status" value="1"/>
</dbReference>
<evidence type="ECO:0000259" key="13">
    <source>
        <dbReference type="PROSITE" id="PS51186"/>
    </source>
</evidence>
<evidence type="ECO:0000313" key="14">
    <source>
        <dbReference type="EMBL" id="RSN70910.1"/>
    </source>
</evidence>
<evidence type="ECO:0000256" key="4">
    <source>
        <dbReference type="ARBA" id="ARBA00022694"/>
    </source>
</evidence>
<feature type="domain" description="N-acetyltransferase" evidence="13">
    <location>
        <begin position="412"/>
        <end position="592"/>
    </location>
</feature>
<comment type="similarity">
    <text evidence="12">Belongs to the TmcA family.</text>
</comment>
<dbReference type="InterPro" id="IPR027417">
    <property type="entry name" value="P-loop_NTPase"/>
</dbReference>
<dbReference type="EC" id="2.3.1.193" evidence="12"/>
<dbReference type="CDD" id="cd04301">
    <property type="entry name" value="NAT_SF"/>
    <property type="match status" value="1"/>
</dbReference>
<dbReference type="GO" id="GO:0000049">
    <property type="term" value="F:tRNA binding"/>
    <property type="evidence" value="ECO:0007669"/>
    <property type="project" value="UniProtKB-UniRule"/>
</dbReference>
<feature type="binding site" evidence="12">
    <location>
        <position position="564"/>
    </location>
    <ligand>
        <name>acetyl-CoA</name>
        <dbReference type="ChEBI" id="CHEBI:57288"/>
    </ligand>
</feature>
<evidence type="ECO:0000256" key="8">
    <source>
        <dbReference type="ARBA" id="ARBA00023315"/>
    </source>
</evidence>
<organism evidence="14 15">
    <name type="scientific">Candidatus Korarchaeum cryptofilum</name>
    <dbReference type="NCBI Taxonomy" id="498846"/>
    <lineage>
        <taxon>Archaea</taxon>
        <taxon>Thermoproteota</taxon>
        <taxon>Candidatus Korarchaeia</taxon>
        <taxon>Candidatus Korarchaeales</taxon>
        <taxon>Candidatus Korarchaeaceae</taxon>
        <taxon>Candidatus Korarchaeum</taxon>
    </lineage>
</organism>
<comment type="caution">
    <text evidence="14">The sequence shown here is derived from an EMBL/GenBank/DDBJ whole genome shotgun (WGS) entry which is preliminary data.</text>
</comment>
<evidence type="ECO:0000256" key="3">
    <source>
        <dbReference type="ARBA" id="ARBA00022679"/>
    </source>
</evidence>
<keyword evidence="7 12" id="KW-0694">RNA-binding</keyword>
<keyword evidence="4 12" id="KW-0819">tRNA processing</keyword>
<dbReference type="RefSeq" id="WP_125740277.1">
    <property type="nucleotide sequence ID" value="NZ_RCOR01000001.1"/>
</dbReference>
<gene>
    <name evidence="12" type="primary">tmcA</name>
    <name evidence="14" type="ORF">D9Q81_00060</name>
</gene>
<dbReference type="GO" id="GO:0051391">
    <property type="term" value="P:tRNA acetylation"/>
    <property type="evidence" value="ECO:0007669"/>
    <property type="project" value="UniProtKB-UniRule"/>
</dbReference>
<proteinExistence type="inferred from homology"/>
<feature type="binding site" evidence="12">
    <location>
        <position position="203"/>
    </location>
    <ligand>
        <name>ATP</name>
        <dbReference type="ChEBI" id="CHEBI:30616"/>
    </ligand>
</feature>
<comment type="function">
    <text evidence="12">Catalyzes the formation of N(4)-acetylcytidine (ac(4)C) at the wobble position of tRNA(Met), by using acetyl-CoA as an acetyl donor and ATP (or GTP).</text>
</comment>
<dbReference type="GO" id="GO:0005737">
    <property type="term" value="C:cytoplasm"/>
    <property type="evidence" value="ECO:0007669"/>
    <property type="project" value="UniProtKB-SubCell"/>
</dbReference>
<dbReference type="GO" id="GO:0051392">
    <property type="term" value="F:tRNA cytidine N4-acetyltransferase activity"/>
    <property type="evidence" value="ECO:0007669"/>
    <property type="project" value="UniProtKB-UniRule"/>
</dbReference>
<dbReference type="GO" id="GO:0005524">
    <property type="term" value="F:ATP binding"/>
    <property type="evidence" value="ECO:0007669"/>
    <property type="project" value="UniProtKB-UniRule"/>
</dbReference>
<comment type="caution">
    <text evidence="12">Lacks conserved residue(s) required for the propagation of feature annotation.</text>
</comment>
<dbReference type="Gene3D" id="3.40.50.300">
    <property type="entry name" value="P-loop containing nucleotide triphosphate hydrolases"/>
    <property type="match status" value="1"/>
</dbReference>
<dbReference type="InterPro" id="IPR007807">
    <property type="entry name" value="TcmA/NAT10_helicase"/>
</dbReference>
<dbReference type="Proteomes" id="UP000278149">
    <property type="component" value="Unassembled WGS sequence"/>
</dbReference>
<accession>A0A3R9PDV3</accession>
<evidence type="ECO:0000256" key="1">
    <source>
        <dbReference type="ARBA" id="ARBA00022490"/>
    </source>
</evidence>
<dbReference type="PANTHER" id="PTHR10925">
    <property type="entry name" value="N-ACETYLTRANSFERASE 10"/>
    <property type="match status" value="1"/>
</dbReference>
<evidence type="ECO:0000256" key="10">
    <source>
        <dbReference type="ARBA" id="ARBA00049889"/>
    </source>
</evidence>
<dbReference type="Pfam" id="PF08351">
    <property type="entry name" value="TmcA_N"/>
    <property type="match status" value="1"/>
</dbReference>
<comment type="catalytic activity">
    <reaction evidence="11">
        <text>a cytidine in mRNA + acetyl-CoA + ATP + H2O = an N(4)-acetylcytidine in mRNA + ADP + phosphate + CoA + H(+)</text>
        <dbReference type="Rhea" id="RHEA:58480"/>
        <dbReference type="Rhea" id="RHEA-COMP:15145"/>
        <dbReference type="Rhea" id="RHEA-COMP:15146"/>
        <dbReference type="ChEBI" id="CHEBI:15377"/>
        <dbReference type="ChEBI" id="CHEBI:15378"/>
        <dbReference type="ChEBI" id="CHEBI:30616"/>
        <dbReference type="ChEBI" id="CHEBI:43474"/>
        <dbReference type="ChEBI" id="CHEBI:57287"/>
        <dbReference type="ChEBI" id="CHEBI:57288"/>
        <dbReference type="ChEBI" id="CHEBI:74900"/>
        <dbReference type="ChEBI" id="CHEBI:82748"/>
        <dbReference type="ChEBI" id="CHEBI:456216"/>
    </reaction>
</comment>
<dbReference type="SUPFAM" id="SSF55729">
    <property type="entry name" value="Acyl-CoA N-acyltransferases (Nat)"/>
    <property type="match status" value="1"/>
</dbReference>
<comment type="subcellular location">
    <subcellularLocation>
        <location evidence="12">Cytoplasm</location>
    </subcellularLocation>
</comment>
<dbReference type="GO" id="GO:0002101">
    <property type="term" value="P:tRNA wobble cytosine modification"/>
    <property type="evidence" value="ECO:0007669"/>
    <property type="project" value="UniProtKB-UniRule"/>
</dbReference>
<dbReference type="InterPro" id="IPR016181">
    <property type="entry name" value="Acyl_CoA_acyltransferase"/>
</dbReference>
<dbReference type="EMBL" id="RCOR01000001">
    <property type="protein sequence ID" value="RSN70910.1"/>
    <property type="molecule type" value="Genomic_DNA"/>
</dbReference>
<dbReference type="InterPro" id="IPR013562">
    <property type="entry name" value="TmcA/NAT10_N"/>
</dbReference>
<keyword evidence="1 12" id="KW-0963">Cytoplasm</keyword>
<dbReference type="AlphaFoldDB" id="A0A3R9PDV3"/>
<dbReference type="FunFam" id="3.40.50.300:FF:002218">
    <property type="entry name" value="tRNA(Met) cytidine acetyltransferase TmcA"/>
    <property type="match status" value="1"/>
</dbReference>
<dbReference type="GO" id="GO:0106162">
    <property type="term" value="F:mRNA N-acetyltransferase activity"/>
    <property type="evidence" value="ECO:0007669"/>
    <property type="project" value="RHEA"/>
</dbReference>
<dbReference type="PANTHER" id="PTHR10925:SF5">
    <property type="entry name" value="RNA CYTIDINE ACETYLTRANSFERASE"/>
    <property type="match status" value="1"/>
</dbReference>
<dbReference type="SUPFAM" id="SSF52540">
    <property type="entry name" value="P-loop containing nucleoside triphosphate hydrolases"/>
    <property type="match status" value="1"/>
</dbReference>